<protein>
    <submittedName>
        <fullName evidence="3">GNAT family N-acetyltransferase</fullName>
    </submittedName>
</protein>
<dbReference type="AlphaFoldDB" id="A0A537J105"/>
<dbReference type="PANTHER" id="PTHR41700">
    <property type="entry name" value="GCN5-RELATED N-ACETYLTRANSFERASE"/>
    <property type="match status" value="1"/>
</dbReference>
<sequence length="293" mass="32038">MTAITVRPITDASGFHAVETLQRDVWGMPDLEVVPLHQLRAAVSAGGVLLGAFDEHATLVGFCYGFIGLRDGELLFYSHMAGVRPGLQDRGIGFLLKRAQRQEALERGLDRMVWTYDPLQSLNASFNLRKLGVTASRYYVDYYGEMPDAINRGLPSDRLEVDWWLRDPAVETRLTGDAPPRSWPGAPAALAGMMRGGTLAPQTALDHREAVVRVEVPATFGEMKSRVPDLALAWRMASRGVFQHYFALGYQAVDFVTAPGEAAGSYILQRQTGPHPGPHSAGRSVAAGRKGHL</sequence>
<dbReference type="PROSITE" id="PS51186">
    <property type="entry name" value="GNAT"/>
    <property type="match status" value="1"/>
</dbReference>
<organism evidence="3 4">
    <name type="scientific">Candidatus Segetimicrobium genomatis</name>
    <dbReference type="NCBI Taxonomy" id="2569760"/>
    <lineage>
        <taxon>Bacteria</taxon>
        <taxon>Bacillati</taxon>
        <taxon>Candidatus Sysuimicrobiota</taxon>
        <taxon>Candidatus Sysuimicrobiia</taxon>
        <taxon>Candidatus Sysuimicrobiales</taxon>
        <taxon>Candidatus Segetimicrobiaceae</taxon>
        <taxon>Candidatus Segetimicrobium</taxon>
    </lineage>
</organism>
<evidence type="ECO:0000313" key="4">
    <source>
        <dbReference type="Proteomes" id="UP000318834"/>
    </source>
</evidence>
<reference evidence="3 4" key="1">
    <citation type="journal article" date="2019" name="Nat. Microbiol.">
        <title>Mediterranean grassland soil C-N compound turnover is dependent on rainfall and depth, and is mediated by genomically divergent microorganisms.</title>
        <authorList>
            <person name="Diamond S."/>
            <person name="Andeer P.F."/>
            <person name="Li Z."/>
            <person name="Crits-Christoph A."/>
            <person name="Burstein D."/>
            <person name="Anantharaman K."/>
            <person name="Lane K.R."/>
            <person name="Thomas B.C."/>
            <person name="Pan C."/>
            <person name="Northen T.R."/>
            <person name="Banfield J.F."/>
        </authorList>
    </citation>
    <scope>NUCLEOTIDE SEQUENCE [LARGE SCALE GENOMIC DNA]</scope>
    <source>
        <strain evidence="3">NP_8</strain>
    </source>
</reference>
<evidence type="ECO:0000256" key="1">
    <source>
        <dbReference type="SAM" id="MobiDB-lite"/>
    </source>
</evidence>
<name>A0A537J105_9BACT</name>
<dbReference type="Gene3D" id="3.40.630.30">
    <property type="match status" value="1"/>
</dbReference>
<dbReference type="InterPro" id="IPR016181">
    <property type="entry name" value="Acyl_CoA_acyltransferase"/>
</dbReference>
<accession>A0A537J105</accession>
<dbReference type="EMBL" id="VBAP01000005">
    <property type="protein sequence ID" value="TMI77195.1"/>
    <property type="molecule type" value="Genomic_DNA"/>
</dbReference>
<dbReference type="InterPro" id="IPR038764">
    <property type="entry name" value="GNAT_N_AcTrfase_prd"/>
</dbReference>
<dbReference type="SUPFAM" id="SSF55729">
    <property type="entry name" value="Acyl-CoA N-acyltransferases (Nat)"/>
    <property type="match status" value="1"/>
</dbReference>
<dbReference type="PANTHER" id="PTHR41700:SF1">
    <property type="entry name" value="N-ACETYLTRANSFERASE DOMAIN-CONTAINING PROTEIN"/>
    <property type="match status" value="1"/>
</dbReference>
<comment type="caution">
    <text evidence="3">The sequence shown here is derived from an EMBL/GenBank/DDBJ whole genome shotgun (WGS) entry which is preliminary data.</text>
</comment>
<gene>
    <name evidence="3" type="ORF">E6H05_00730</name>
</gene>
<dbReference type="GO" id="GO:0016747">
    <property type="term" value="F:acyltransferase activity, transferring groups other than amino-acyl groups"/>
    <property type="evidence" value="ECO:0007669"/>
    <property type="project" value="InterPro"/>
</dbReference>
<dbReference type="Proteomes" id="UP000318834">
    <property type="component" value="Unassembled WGS sequence"/>
</dbReference>
<evidence type="ECO:0000313" key="3">
    <source>
        <dbReference type="EMBL" id="TMI77195.1"/>
    </source>
</evidence>
<keyword evidence="3" id="KW-0808">Transferase</keyword>
<feature type="domain" description="N-acetyltransferase" evidence="2">
    <location>
        <begin position="4"/>
        <end position="151"/>
    </location>
</feature>
<dbReference type="InterPro" id="IPR000182">
    <property type="entry name" value="GNAT_dom"/>
</dbReference>
<feature type="region of interest" description="Disordered" evidence="1">
    <location>
        <begin position="268"/>
        <end position="293"/>
    </location>
</feature>
<evidence type="ECO:0000259" key="2">
    <source>
        <dbReference type="PROSITE" id="PS51186"/>
    </source>
</evidence>
<proteinExistence type="predicted"/>